<gene>
    <name evidence="1" type="ORF">R1flu_029136</name>
</gene>
<reference evidence="1 2" key="1">
    <citation type="submission" date="2024-09" db="EMBL/GenBank/DDBJ databases">
        <title>Chromosome-scale assembly of Riccia fluitans.</title>
        <authorList>
            <person name="Paukszto L."/>
            <person name="Sawicki J."/>
            <person name="Karawczyk K."/>
            <person name="Piernik-Szablinska J."/>
            <person name="Szczecinska M."/>
            <person name="Mazdziarz M."/>
        </authorList>
    </citation>
    <scope>NUCLEOTIDE SEQUENCE [LARGE SCALE GENOMIC DNA]</scope>
    <source>
        <strain evidence="1">Rf_01</strain>
        <tissue evidence="1">Aerial parts of the thallus</tissue>
    </source>
</reference>
<organism evidence="1 2">
    <name type="scientific">Riccia fluitans</name>
    <dbReference type="NCBI Taxonomy" id="41844"/>
    <lineage>
        <taxon>Eukaryota</taxon>
        <taxon>Viridiplantae</taxon>
        <taxon>Streptophyta</taxon>
        <taxon>Embryophyta</taxon>
        <taxon>Marchantiophyta</taxon>
        <taxon>Marchantiopsida</taxon>
        <taxon>Marchantiidae</taxon>
        <taxon>Marchantiales</taxon>
        <taxon>Ricciaceae</taxon>
        <taxon>Riccia</taxon>
    </lineage>
</organism>
<name>A0ABD1XPB6_9MARC</name>
<dbReference type="Proteomes" id="UP001605036">
    <property type="component" value="Unassembled WGS sequence"/>
</dbReference>
<accession>A0ABD1XPB6</accession>
<dbReference type="AlphaFoldDB" id="A0ABD1XPB6"/>
<sequence length="164" mass="19074">MWNRRRPGGRVSKTLSQFLREANPNPEGKKTVRVQINAQQLMNKREFLQAKSFILYTVDISPLREAVAVWAETILHQEMGIQVNRVRVLNKNCYLITVGKEEDKNWILQANPHADHDVLDFVLTFWGTQKLSWKQRTGVIKLIPKEGDRQAQKLAATHSPQYWI</sequence>
<evidence type="ECO:0000313" key="2">
    <source>
        <dbReference type="Proteomes" id="UP001605036"/>
    </source>
</evidence>
<dbReference type="EMBL" id="JBHFFA010000008">
    <property type="protein sequence ID" value="KAL2610563.1"/>
    <property type="molecule type" value="Genomic_DNA"/>
</dbReference>
<keyword evidence="2" id="KW-1185">Reference proteome</keyword>
<protein>
    <submittedName>
        <fullName evidence="1">Uncharacterized protein</fullName>
    </submittedName>
</protein>
<comment type="caution">
    <text evidence="1">The sequence shown here is derived from an EMBL/GenBank/DDBJ whole genome shotgun (WGS) entry which is preliminary data.</text>
</comment>
<evidence type="ECO:0000313" key="1">
    <source>
        <dbReference type="EMBL" id="KAL2610563.1"/>
    </source>
</evidence>
<proteinExistence type="predicted"/>